<keyword evidence="1" id="KW-1133">Transmembrane helix</keyword>
<accession>A0ABQ9FV12</accession>
<feature type="domain" description="Reverse transcriptase" evidence="2">
    <location>
        <begin position="70"/>
        <end position="207"/>
    </location>
</feature>
<dbReference type="PANTHER" id="PTHR33050">
    <property type="entry name" value="REVERSE TRANSCRIPTASE DOMAIN-CONTAINING PROTEIN"/>
    <property type="match status" value="1"/>
</dbReference>
<gene>
    <name evidence="3" type="ORF">KUTeg_002671</name>
</gene>
<dbReference type="EMBL" id="JARBDR010000141">
    <property type="protein sequence ID" value="KAJ8321084.1"/>
    <property type="molecule type" value="Genomic_DNA"/>
</dbReference>
<protein>
    <recommendedName>
        <fullName evidence="2">Reverse transcriptase domain-containing protein</fullName>
    </recommendedName>
</protein>
<reference evidence="3 4" key="1">
    <citation type="submission" date="2022-12" db="EMBL/GenBank/DDBJ databases">
        <title>Chromosome-level genome of Tegillarca granosa.</title>
        <authorList>
            <person name="Kim J."/>
        </authorList>
    </citation>
    <scope>NUCLEOTIDE SEQUENCE [LARGE SCALE GENOMIC DNA]</scope>
    <source>
        <strain evidence="3">Teg-2019</strain>
        <tissue evidence="3">Adductor muscle</tissue>
    </source>
</reference>
<dbReference type="InterPro" id="IPR043128">
    <property type="entry name" value="Rev_trsase/Diguanyl_cyclase"/>
</dbReference>
<dbReference type="SUPFAM" id="SSF56672">
    <property type="entry name" value="DNA/RNA polymerases"/>
    <property type="match status" value="1"/>
</dbReference>
<dbReference type="Pfam" id="PF00078">
    <property type="entry name" value="RVT_1"/>
    <property type="match status" value="1"/>
</dbReference>
<name>A0ABQ9FV12_TEGGR</name>
<proteinExistence type="predicted"/>
<dbReference type="Gene3D" id="3.30.70.270">
    <property type="match status" value="1"/>
</dbReference>
<sequence length="305" mass="35079">MSTFRHFHSPDFARTLKNGSILVWGKVGQVEPPYLVMPLTVEPNKPRLCHDERFVNLWIVDKPFKLDTLKEVLRMVGKNTLLSSLDDKSGYDHVRLHMKSRKYFGFQFGGWYFVYATILFGFKLSAYVYQVIGLTATSYCRKLGVPCLQYIDDRLVGEWLVALGGCIIAAMKGLYIVCEVLIRLGYFLAISKCIFEPSKHILFLGMILDSDQLAFLLPLDKKERFSLLRENILAREFVDLKTLQRFAAVPGSRLYSREVNKAISLASKNSRPGKLEGKLKEEINTWRFLDDWTILCRGAARNIYK</sequence>
<organism evidence="3 4">
    <name type="scientific">Tegillarca granosa</name>
    <name type="common">Malaysian cockle</name>
    <name type="synonym">Anadara granosa</name>
    <dbReference type="NCBI Taxonomy" id="220873"/>
    <lineage>
        <taxon>Eukaryota</taxon>
        <taxon>Metazoa</taxon>
        <taxon>Spiralia</taxon>
        <taxon>Lophotrochozoa</taxon>
        <taxon>Mollusca</taxon>
        <taxon>Bivalvia</taxon>
        <taxon>Autobranchia</taxon>
        <taxon>Pteriomorphia</taxon>
        <taxon>Arcoida</taxon>
        <taxon>Arcoidea</taxon>
        <taxon>Arcidae</taxon>
        <taxon>Tegillarca</taxon>
    </lineage>
</organism>
<dbReference type="InterPro" id="IPR000477">
    <property type="entry name" value="RT_dom"/>
</dbReference>
<dbReference type="Proteomes" id="UP001217089">
    <property type="component" value="Unassembled WGS sequence"/>
</dbReference>
<dbReference type="PANTHER" id="PTHR33050:SF7">
    <property type="entry name" value="RIBONUCLEASE H"/>
    <property type="match status" value="1"/>
</dbReference>
<evidence type="ECO:0000259" key="2">
    <source>
        <dbReference type="Pfam" id="PF00078"/>
    </source>
</evidence>
<keyword evidence="1" id="KW-0812">Transmembrane</keyword>
<evidence type="ECO:0000313" key="4">
    <source>
        <dbReference type="Proteomes" id="UP001217089"/>
    </source>
</evidence>
<comment type="caution">
    <text evidence="3">The sequence shown here is derived from an EMBL/GenBank/DDBJ whole genome shotgun (WGS) entry which is preliminary data.</text>
</comment>
<dbReference type="InterPro" id="IPR052055">
    <property type="entry name" value="Hepadnavirus_pol/RT"/>
</dbReference>
<evidence type="ECO:0000256" key="1">
    <source>
        <dbReference type="SAM" id="Phobius"/>
    </source>
</evidence>
<feature type="transmembrane region" description="Helical" evidence="1">
    <location>
        <begin position="159"/>
        <end position="182"/>
    </location>
</feature>
<keyword evidence="1" id="KW-0472">Membrane</keyword>
<dbReference type="InterPro" id="IPR043502">
    <property type="entry name" value="DNA/RNA_pol_sf"/>
</dbReference>
<evidence type="ECO:0000313" key="3">
    <source>
        <dbReference type="EMBL" id="KAJ8321084.1"/>
    </source>
</evidence>
<keyword evidence="4" id="KW-1185">Reference proteome</keyword>